<protein>
    <submittedName>
        <fullName evidence="2 3">Uncharacterized protein</fullName>
    </submittedName>
</protein>
<dbReference type="EMBL" id="DS232027">
    <property type="protein sequence ID" value="EDS32434.1"/>
    <property type="molecule type" value="Genomic_DNA"/>
</dbReference>
<dbReference type="VEuPathDB" id="VectorBase:CPIJ009177"/>
<name>B0WPN1_CULQU</name>
<gene>
    <name evidence="3" type="primary">6041402</name>
    <name evidence="2" type="ORF">CpipJ_CPIJ009177</name>
</gene>
<evidence type="ECO:0000313" key="4">
    <source>
        <dbReference type="Proteomes" id="UP000002320"/>
    </source>
</evidence>
<dbReference type="Proteomes" id="UP000002320">
    <property type="component" value="Unassembled WGS sequence"/>
</dbReference>
<keyword evidence="4" id="KW-1185">Reference proteome</keyword>
<organism>
    <name type="scientific">Culex quinquefasciatus</name>
    <name type="common">Southern house mosquito</name>
    <name type="synonym">Culex pungens</name>
    <dbReference type="NCBI Taxonomy" id="7176"/>
    <lineage>
        <taxon>Eukaryota</taxon>
        <taxon>Metazoa</taxon>
        <taxon>Ecdysozoa</taxon>
        <taxon>Arthropoda</taxon>
        <taxon>Hexapoda</taxon>
        <taxon>Insecta</taxon>
        <taxon>Pterygota</taxon>
        <taxon>Neoptera</taxon>
        <taxon>Endopterygota</taxon>
        <taxon>Diptera</taxon>
        <taxon>Nematocera</taxon>
        <taxon>Culicoidea</taxon>
        <taxon>Culicidae</taxon>
        <taxon>Culicinae</taxon>
        <taxon>Culicini</taxon>
        <taxon>Culex</taxon>
        <taxon>Culex</taxon>
    </lineage>
</organism>
<feature type="region of interest" description="Disordered" evidence="1">
    <location>
        <begin position="1"/>
        <end position="20"/>
    </location>
</feature>
<evidence type="ECO:0000256" key="1">
    <source>
        <dbReference type="SAM" id="MobiDB-lite"/>
    </source>
</evidence>
<dbReference type="InParanoid" id="B0WPN1"/>
<sequence length="74" mass="8044">MTGQAGGKKANRGPYRQGEGTCRQFMSADSARLPGIPRKESPLAVQQAARRNTRQPKELKIKPASLIRSLTAIP</sequence>
<dbReference type="KEGG" id="cqu:CpipJ_CPIJ009177"/>
<evidence type="ECO:0000313" key="3">
    <source>
        <dbReference type="EnsemblMetazoa" id="CPIJ009177-PA"/>
    </source>
</evidence>
<reference evidence="2" key="1">
    <citation type="submission" date="2007-03" db="EMBL/GenBank/DDBJ databases">
        <title>Annotation of Culex pipiens quinquefasciatus.</title>
        <authorList>
            <consortium name="The Broad Institute Genome Sequencing Platform"/>
            <person name="Atkinson P.W."/>
            <person name="Hemingway J."/>
            <person name="Christensen B.M."/>
            <person name="Higgs S."/>
            <person name="Kodira C."/>
            <person name="Hannick L."/>
            <person name="Megy K."/>
            <person name="O'Leary S."/>
            <person name="Pearson M."/>
            <person name="Haas B.J."/>
            <person name="Mauceli E."/>
            <person name="Wortman J.R."/>
            <person name="Lee N.H."/>
            <person name="Guigo R."/>
            <person name="Stanke M."/>
            <person name="Alvarado L."/>
            <person name="Amedeo P."/>
            <person name="Antoine C.H."/>
            <person name="Arensburger P."/>
            <person name="Bidwell S.L."/>
            <person name="Crawford M."/>
            <person name="Camaro F."/>
            <person name="Devon K."/>
            <person name="Engels R."/>
            <person name="Hammond M."/>
            <person name="Howarth C."/>
            <person name="Koehrsen M."/>
            <person name="Lawson D."/>
            <person name="Montgomery P."/>
            <person name="Nene V."/>
            <person name="Nusbaum C."/>
            <person name="Puiu D."/>
            <person name="Romero-Severson J."/>
            <person name="Severson D.W."/>
            <person name="Shumway M."/>
            <person name="Sisk P."/>
            <person name="Stolte C."/>
            <person name="Zeng Q."/>
            <person name="Eisenstadt E."/>
            <person name="Fraser-Liggett C."/>
            <person name="Strausberg R."/>
            <person name="Galagan J."/>
            <person name="Birren B."/>
            <person name="Collins F.H."/>
        </authorList>
    </citation>
    <scope>NUCLEOTIDE SEQUENCE [LARGE SCALE GENOMIC DNA]</scope>
    <source>
        <strain evidence="2">JHB</strain>
    </source>
</reference>
<proteinExistence type="predicted"/>
<dbReference type="AlphaFoldDB" id="B0WPN1"/>
<accession>B0WPN1</accession>
<dbReference type="EnsemblMetazoa" id="CPIJ009177-RA">
    <property type="protein sequence ID" value="CPIJ009177-PA"/>
    <property type="gene ID" value="CPIJ009177"/>
</dbReference>
<evidence type="ECO:0000313" key="2">
    <source>
        <dbReference type="EMBL" id="EDS32434.1"/>
    </source>
</evidence>
<dbReference type="HOGENOM" id="CLU_2690271_0_0_1"/>
<reference evidence="3" key="2">
    <citation type="submission" date="2021-02" db="UniProtKB">
        <authorList>
            <consortium name="EnsemblMetazoa"/>
        </authorList>
    </citation>
    <scope>IDENTIFICATION</scope>
    <source>
        <strain evidence="3">JHB</strain>
    </source>
</reference>